<proteinExistence type="predicted"/>
<keyword evidence="2" id="KW-0812">Transmembrane</keyword>
<evidence type="ECO:0000313" key="3">
    <source>
        <dbReference type="EMBL" id="KOM37540.1"/>
    </source>
</evidence>
<protein>
    <submittedName>
        <fullName evidence="3">Uncharacterized protein</fullName>
    </submittedName>
</protein>
<sequence>MTGTVTTVSVAMTGTVATVAEFLAIKGVWSLWLLIGQLRLPSGISDCPALSLYFSLLSSLSALLTLNLSIWNLCGASALVPSEECENPEELLCQPPTPGKSSAPGSAFLSSFM</sequence>
<evidence type="ECO:0000313" key="4">
    <source>
        <dbReference type="Proteomes" id="UP000053144"/>
    </source>
</evidence>
<dbReference type="AlphaFoldDB" id="A0A0L9U432"/>
<dbReference type="Gramene" id="KOM37540">
    <property type="protein sequence ID" value="KOM37540"/>
    <property type="gene ID" value="LR48_Vigan03g092200"/>
</dbReference>
<name>A0A0L9U432_PHAAN</name>
<feature type="compositionally biased region" description="Polar residues" evidence="1">
    <location>
        <begin position="99"/>
        <end position="113"/>
    </location>
</feature>
<keyword evidence="2" id="KW-0472">Membrane</keyword>
<gene>
    <name evidence="3" type="ORF">LR48_Vigan03g092200</name>
</gene>
<accession>A0A0L9U432</accession>
<evidence type="ECO:0000256" key="1">
    <source>
        <dbReference type="SAM" id="MobiDB-lite"/>
    </source>
</evidence>
<dbReference type="Proteomes" id="UP000053144">
    <property type="component" value="Chromosome 3"/>
</dbReference>
<dbReference type="EMBL" id="CM003373">
    <property type="protein sequence ID" value="KOM37540.1"/>
    <property type="molecule type" value="Genomic_DNA"/>
</dbReference>
<feature type="transmembrane region" description="Helical" evidence="2">
    <location>
        <begin position="12"/>
        <end position="35"/>
    </location>
</feature>
<organism evidence="3 4">
    <name type="scientific">Phaseolus angularis</name>
    <name type="common">Azuki bean</name>
    <name type="synonym">Vigna angularis</name>
    <dbReference type="NCBI Taxonomy" id="3914"/>
    <lineage>
        <taxon>Eukaryota</taxon>
        <taxon>Viridiplantae</taxon>
        <taxon>Streptophyta</taxon>
        <taxon>Embryophyta</taxon>
        <taxon>Tracheophyta</taxon>
        <taxon>Spermatophyta</taxon>
        <taxon>Magnoliopsida</taxon>
        <taxon>eudicotyledons</taxon>
        <taxon>Gunneridae</taxon>
        <taxon>Pentapetalae</taxon>
        <taxon>rosids</taxon>
        <taxon>fabids</taxon>
        <taxon>Fabales</taxon>
        <taxon>Fabaceae</taxon>
        <taxon>Papilionoideae</taxon>
        <taxon>50 kb inversion clade</taxon>
        <taxon>NPAAA clade</taxon>
        <taxon>indigoferoid/millettioid clade</taxon>
        <taxon>Phaseoleae</taxon>
        <taxon>Vigna</taxon>
    </lineage>
</organism>
<reference evidence="4" key="1">
    <citation type="journal article" date="2015" name="Proc. Natl. Acad. Sci. U.S.A.">
        <title>Genome sequencing of adzuki bean (Vigna angularis) provides insight into high starch and low fat accumulation and domestication.</title>
        <authorList>
            <person name="Yang K."/>
            <person name="Tian Z."/>
            <person name="Chen C."/>
            <person name="Luo L."/>
            <person name="Zhao B."/>
            <person name="Wang Z."/>
            <person name="Yu L."/>
            <person name="Li Y."/>
            <person name="Sun Y."/>
            <person name="Li W."/>
            <person name="Chen Y."/>
            <person name="Li Y."/>
            <person name="Zhang Y."/>
            <person name="Ai D."/>
            <person name="Zhao J."/>
            <person name="Shang C."/>
            <person name="Ma Y."/>
            <person name="Wu B."/>
            <person name="Wang M."/>
            <person name="Gao L."/>
            <person name="Sun D."/>
            <person name="Zhang P."/>
            <person name="Guo F."/>
            <person name="Wang W."/>
            <person name="Li Y."/>
            <person name="Wang J."/>
            <person name="Varshney R.K."/>
            <person name="Wang J."/>
            <person name="Ling H.Q."/>
            <person name="Wan P."/>
        </authorList>
    </citation>
    <scope>NUCLEOTIDE SEQUENCE</scope>
    <source>
        <strain evidence="4">cv. Jingnong 6</strain>
    </source>
</reference>
<feature type="region of interest" description="Disordered" evidence="1">
    <location>
        <begin position="89"/>
        <end position="113"/>
    </location>
</feature>
<evidence type="ECO:0000256" key="2">
    <source>
        <dbReference type="SAM" id="Phobius"/>
    </source>
</evidence>
<keyword evidence="2" id="KW-1133">Transmembrane helix</keyword>
<feature type="transmembrane region" description="Helical" evidence="2">
    <location>
        <begin position="47"/>
        <end position="71"/>
    </location>
</feature>